<dbReference type="Gene3D" id="1.10.1760.20">
    <property type="match status" value="1"/>
</dbReference>
<reference evidence="2" key="2">
    <citation type="journal article" date="2021" name="PeerJ">
        <title>Extensive microbial diversity within the chicken gut microbiome revealed by metagenomics and culture.</title>
        <authorList>
            <person name="Gilroy R."/>
            <person name="Ravi A."/>
            <person name="Getino M."/>
            <person name="Pursley I."/>
            <person name="Horton D.L."/>
            <person name="Alikhan N.F."/>
            <person name="Baker D."/>
            <person name="Gharbi K."/>
            <person name="Hall N."/>
            <person name="Watson M."/>
            <person name="Adriaenssens E.M."/>
            <person name="Foster-Nyarko E."/>
            <person name="Jarju S."/>
            <person name="Secka A."/>
            <person name="Antonio M."/>
            <person name="Oren A."/>
            <person name="Chaudhuri R.R."/>
            <person name="La Ragione R."/>
            <person name="Hildebrand F."/>
            <person name="Pallen M.J."/>
        </authorList>
    </citation>
    <scope>NUCLEOTIDE SEQUENCE</scope>
    <source>
        <strain evidence="2">13361</strain>
    </source>
</reference>
<feature type="transmembrane region" description="Helical" evidence="1">
    <location>
        <begin position="146"/>
        <end position="170"/>
    </location>
</feature>
<protein>
    <submittedName>
        <fullName evidence="2">Folate family ECF transporter S component</fullName>
    </submittedName>
</protein>
<evidence type="ECO:0000313" key="2">
    <source>
        <dbReference type="EMBL" id="HIQ67718.1"/>
    </source>
</evidence>
<reference evidence="2" key="1">
    <citation type="submission" date="2020-10" db="EMBL/GenBank/DDBJ databases">
        <authorList>
            <person name="Gilroy R."/>
        </authorList>
    </citation>
    <scope>NUCLEOTIDE SEQUENCE</scope>
    <source>
        <strain evidence="2">13361</strain>
    </source>
</reference>
<dbReference type="InterPro" id="IPR030949">
    <property type="entry name" value="ECF_S_folate_fam"/>
</dbReference>
<dbReference type="InterPro" id="IPR009825">
    <property type="entry name" value="ECF_substrate-spec-like"/>
</dbReference>
<feature type="transmembrane region" description="Helical" evidence="1">
    <location>
        <begin position="70"/>
        <end position="94"/>
    </location>
</feature>
<comment type="caution">
    <text evidence="2">The sequence shown here is derived from an EMBL/GenBank/DDBJ whole genome shotgun (WGS) entry which is preliminary data.</text>
</comment>
<gene>
    <name evidence="2" type="ORF">IAB74_04305</name>
</gene>
<feature type="transmembrane region" description="Helical" evidence="1">
    <location>
        <begin position="106"/>
        <end position="126"/>
    </location>
</feature>
<evidence type="ECO:0000256" key="1">
    <source>
        <dbReference type="SAM" id="Phobius"/>
    </source>
</evidence>
<dbReference type="NCBIfam" id="TIGR04518">
    <property type="entry name" value="ECF_S_folT_fam"/>
    <property type="match status" value="1"/>
</dbReference>
<dbReference type="Proteomes" id="UP000886796">
    <property type="component" value="Unassembled WGS sequence"/>
</dbReference>
<accession>A0A9D0Z2D9</accession>
<proteinExistence type="predicted"/>
<sequence>MNKQTTIPILSTRNLACCALLAALSVVLARLVIPMPNATTRFSIEAVPIVLSGILFGPMAGALVGFCADFVGTLFSGFGFNPLFSLPPILYGVFGGVFRHYLGKKVTIPGLTLTLLPPVVLGSILWQSAALSYVYNSKGSFQASMIYFLTTRSVQFAVTLVLDVAILYLLMRTGIFQRMGIWPPVKKEK</sequence>
<dbReference type="GO" id="GO:0016020">
    <property type="term" value="C:membrane"/>
    <property type="evidence" value="ECO:0007669"/>
    <property type="project" value="InterPro"/>
</dbReference>
<evidence type="ECO:0000313" key="3">
    <source>
        <dbReference type="Proteomes" id="UP000886796"/>
    </source>
</evidence>
<feature type="transmembrane region" description="Helical" evidence="1">
    <location>
        <begin position="45"/>
        <end position="64"/>
    </location>
</feature>
<dbReference type="Pfam" id="PF07155">
    <property type="entry name" value="ECF-ribofla_trS"/>
    <property type="match status" value="1"/>
</dbReference>
<dbReference type="AlphaFoldDB" id="A0A9D0Z2D9"/>
<keyword evidence="1" id="KW-1133">Transmembrane helix</keyword>
<organism evidence="2 3">
    <name type="scientific">Candidatus Faecousia excrementigallinarum</name>
    <dbReference type="NCBI Taxonomy" id="2840806"/>
    <lineage>
        <taxon>Bacteria</taxon>
        <taxon>Bacillati</taxon>
        <taxon>Bacillota</taxon>
        <taxon>Clostridia</taxon>
        <taxon>Eubacteriales</taxon>
        <taxon>Oscillospiraceae</taxon>
        <taxon>Faecousia</taxon>
    </lineage>
</organism>
<keyword evidence="1" id="KW-0472">Membrane</keyword>
<dbReference type="EMBL" id="DVFK01000063">
    <property type="protein sequence ID" value="HIQ67718.1"/>
    <property type="molecule type" value="Genomic_DNA"/>
</dbReference>
<name>A0A9D0Z2D9_9FIRM</name>
<feature type="transmembrane region" description="Helical" evidence="1">
    <location>
        <begin position="12"/>
        <end position="33"/>
    </location>
</feature>
<keyword evidence="1" id="KW-0812">Transmembrane</keyword>